<dbReference type="FunCoup" id="A0A6J0C272">
    <property type="interactions" value="438"/>
</dbReference>
<keyword evidence="8 9" id="KW-0472">Membrane</keyword>
<dbReference type="PANTHER" id="PTHR12929">
    <property type="entry name" value="SOLUTE CARRIER FAMILY 52"/>
    <property type="match status" value="1"/>
</dbReference>
<evidence type="ECO:0000256" key="3">
    <source>
        <dbReference type="ARBA" id="ARBA00006366"/>
    </source>
</evidence>
<dbReference type="AlphaFoldDB" id="A0A6J0C272"/>
<evidence type="ECO:0000256" key="7">
    <source>
        <dbReference type="ARBA" id="ARBA00022989"/>
    </source>
</evidence>
<gene>
    <name evidence="11" type="primary">LOC107224905</name>
</gene>
<comment type="catalytic activity">
    <reaction evidence="1 9">
        <text>riboflavin(in) = riboflavin(out)</text>
        <dbReference type="Rhea" id="RHEA:35015"/>
        <dbReference type="ChEBI" id="CHEBI:57986"/>
    </reaction>
</comment>
<dbReference type="InterPro" id="IPR009357">
    <property type="entry name" value="Riboflavin_transptr"/>
</dbReference>
<feature type="transmembrane region" description="Helical" evidence="9">
    <location>
        <begin position="327"/>
        <end position="348"/>
    </location>
</feature>
<feature type="transmembrane region" description="Helical" evidence="9">
    <location>
        <begin position="120"/>
        <end position="142"/>
    </location>
</feature>
<feature type="transmembrane region" description="Helical" evidence="9">
    <location>
        <begin position="423"/>
        <end position="445"/>
    </location>
</feature>
<evidence type="ECO:0000313" key="11">
    <source>
        <dbReference type="RefSeq" id="XP_015520637.2"/>
    </source>
</evidence>
<dbReference type="PANTHER" id="PTHR12929:SF10">
    <property type="entry name" value="RIBOFLAVIN TRANSPORTER"/>
    <property type="match status" value="1"/>
</dbReference>
<feature type="transmembrane region" description="Helical" evidence="9">
    <location>
        <begin position="87"/>
        <end position="108"/>
    </location>
</feature>
<evidence type="ECO:0000256" key="1">
    <source>
        <dbReference type="ARBA" id="ARBA00000215"/>
    </source>
</evidence>
<evidence type="ECO:0000256" key="2">
    <source>
        <dbReference type="ARBA" id="ARBA00004651"/>
    </source>
</evidence>
<name>A0A6J0C272_NEOLC</name>
<feature type="transmembrane region" description="Helical" evidence="9">
    <location>
        <begin position="207"/>
        <end position="226"/>
    </location>
</feature>
<feature type="transmembrane region" description="Helical" evidence="9">
    <location>
        <begin position="55"/>
        <end position="75"/>
    </location>
</feature>
<feature type="transmembrane region" description="Helical" evidence="9">
    <location>
        <begin position="388"/>
        <end position="411"/>
    </location>
</feature>
<dbReference type="KEGG" id="nlo:107224905"/>
<feature type="transmembrane region" description="Helical" evidence="9">
    <location>
        <begin position="360"/>
        <end position="376"/>
    </location>
</feature>
<comment type="similarity">
    <text evidence="3 9">Belongs to the riboflavin transporter family.</text>
</comment>
<organism evidence="11">
    <name type="scientific">Neodiprion lecontei</name>
    <name type="common">Redheaded pine sawfly</name>
    <dbReference type="NCBI Taxonomy" id="441921"/>
    <lineage>
        <taxon>Eukaryota</taxon>
        <taxon>Metazoa</taxon>
        <taxon>Ecdysozoa</taxon>
        <taxon>Arthropoda</taxon>
        <taxon>Hexapoda</taxon>
        <taxon>Insecta</taxon>
        <taxon>Pterygota</taxon>
        <taxon>Neoptera</taxon>
        <taxon>Endopterygota</taxon>
        <taxon>Hymenoptera</taxon>
        <taxon>Tenthredinoidea</taxon>
        <taxon>Diprionidae</taxon>
        <taxon>Diprioninae</taxon>
        <taxon>Neodiprion</taxon>
    </lineage>
</organism>
<feature type="transmembrane region" description="Helical" evidence="9">
    <location>
        <begin position="154"/>
        <end position="176"/>
    </location>
</feature>
<proteinExistence type="inferred from homology"/>
<keyword evidence="5 9" id="KW-1003">Cell membrane</keyword>
<evidence type="ECO:0000256" key="5">
    <source>
        <dbReference type="ARBA" id="ARBA00022475"/>
    </source>
</evidence>
<dbReference type="GO" id="GO:0032217">
    <property type="term" value="F:riboflavin transmembrane transporter activity"/>
    <property type="evidence" value="ECO:0007669"/>
    <property type="project" value="UniProtKB-UniRule"/>
</dbReference>
<evidence type="ECO:0000256" key="9">
    <source>
        <dbReference type="RuleBase" id="RU368035"/>
    </source>
</evidence>
<protein>
    <recommendedName>
        <fullName evidence="9">Riboflavin transporter</fullName>
    </recommendedName>
</protein>
<reference evidence="11" key="1">
    <citation type="submission" date="2025-08" db="UniProtKB">
        <authorList>
            <consortium name="RefSeq"/>
        </authorList>
    </citation>
    <scope>IDENTIFICATION</scope>
    <source>
        <tissue evidence="11">Thorax and Abdomen</tissue>
    </source>
</reference>
<comment type="subcellular location">
    <subcellularLocation>
        <location evidence="2 9">Cell membrane</location>
        <topology evidence="2 9">Multi-pass membrane protein</topology>
    </subcellularLocation>
</comment>
<keyword evidence="10" id="KW-1185">Reference proteome</keyword>
<keyword evidence="4 9" id="KW-0813">Transport</keyword>
<accession>A0A6J0C272</accession>
<dbReference type="OrthoDB" id="9995836at2759"/>
<keyword evidence="7 9" id="KW-1133">Transmembrane helix</keyword>
<sequence>MPRLARCSGNRGMTRRRFLIDVLIVMFGISAWVGVNGIYVQLPLLVLTAPEGWSLPAYIVVIVQAANIGPVLYALSRKFFPNLCKESAWISSLLILGSVAMGTLAFVYETKTSINGTEHSVALLALIFFTALVGCSSSVLFVPYLRNFHEVHLVSFFVGEGLSGLLPSAVALVQGVGGNEECKSPESNSTNDTASSNHEVPHFSPKIYFLFLFSLLVASTCAFWILECSLVSQDKSDPKLSTVFRTPLPHCNQCPSHENLSSGIPKFETRIAEEVTEATSLQSDTTIAYNGVVRSYLYVLIGLICFAGNGFLPGIQSYSCLPYGNVAYHLTVTLAHLSNPIACVLALWMPPPGPRGITKVSTLAVIASTYVTWLAFSSPTPPWRGTTLGTILVVLAWIALTGLVTYAKLSITAIFRRESGATSLFYVGVVTQAGSVAGAIFSFVLTNYSTLLTPYKSCIPSS</sequence>
<evidence type="ECO:0000256" key="6">
    <source>
        <dbReference type="ARBA" id="ARBA00022692"/>
    </source>
</evidence>
<evidence type="ECO:0000313" key="10">
    <source>
        <dbReference type="Proteomes" id="UP000829291"/>
    </source>
</evidence>
<dbReference type="GO" id="GO:0005886">
    <property type="term" value="C:plasma membrane"/>
    <property type="evidence" value="ECO:0007669"/>
    <property type="project" value="UniProtKB-SubCell"/>
</dbReference>
<dbReference type="Pfam" id="PF06237">
    <property type="entry name" value="SLC52_ribofla_tr"/>
    <property type="match status" value="1"/>
</dbReference>
<feature type="transmembrane region" description="Helical" evidence="9">
    <location>
        <begin position="18"/>
        <end position="35"/>
    </location>
</feature>
<dbReference type="InParanoid" id="A0A6J0C272"/>
<evidence type="ECO:0000256" key="4">
    <source>
        <dbReference type="ARBA" id="ARBA00022448"/>
    </source>
</evidence>
<evidence type="ECO:0000256" key="8">
    <source>
        <dbReference type="ARBA" id="ARBA00023136"/>
    </source>
</evidence>
<comment type="function">
    <text evidence="9">Plasma membrane transporter mediating the uptake by cells of the water soluble vitamin B2/riboflavin that plays a key role in biochemical oxidation-reduction reactions of the carbohydrate, lipid, and amino acid metabolism.</text>
</comment>
<dbReference type="RefSeq" id="XP_015520637.2">
    <property type="nucleotide sequence ID" value="XM_015665151.2"/>
</dbReference>
<dbReference type="Proteomes" id="UP000829291">
    <property type="component" value="Chromosome 1"/>
</dbReference>
<keyword evidence="6 9" id="KW-0812">Transmembrane</keyword>
<feature type="transmembrane region" description="Helical" evidence="9">
    <location>
        <begin position="296"/>
        <end position="315"/>
    </location>
</feature>
<dbReference type="GeneID" id="107224905"/>